<dbReference type="GO" id="GO:0003700">
    <property type="term" value="F:DNA-binding transcription factor activity"/>
    <property type="evidence" value="ECO:0007669"/>
    <property type="project" value="InterPro"/>
</dbReference>
<feature type="domain" description="HTH lysR-type" evidence="5">
    <location>
        <begin position="104"/>
        <end position="161"/>
    </location>
</feature>
<dbReference type="HOGENOM" id="CLU_039613_6_0_5"/>
<dbReference type="Proteomes" id="UP000001492">
    <property type="component" value="Chromosome 2"/>
</dbReference>
<dbReference type="PROSITE" id="PS50931">
    <property type="entry name" value="HTH_LYSR"/>
    <property type="match status" value="2"/>
</dbReference>
<dbReference type="STRING" id="573065.Astex_2405"/>
<name>E8RUG9_ASTEC</name>
<dbReference type="InterPro" id="IPR036388">
    <property type="entry name" value="WH-like_DNA-bd_sf"/>
</dbReference>
<dbReference type="AlphaFoldDB" id="E8RUG9"/>
<dbReference type="InterPro" id="IPR000847">
    <property type="entry name" value="LysR_HTH_N"/>
</dbReference>
<dbReference type="Pfam" id="PF03466">
    <property type="entry name" value="LysR_substrate"/>
    <property type="match status" value="1"/>
</dbReference>
<dbReference type="InterPro" id="IPR005119">
    <property type="entry name" value="LysR_subst-bd"/>
</dbReference>
<dbReference type="PRINTS" id="PR00039">
    <property type="entry name" value="HTHLYSR"/>
</dbReference>
<reference evidence="7" key="1">
    <citation type="submission" date="2010-12" db="EMBL/GenBank/DDBJ databases">
        <title>Complete sequence of chromosome 2 of Asticcacaulis excentricus CB 48.</title>
        <authorList>
            <consortium name="US DOE Joint Genome Institute"/>
            <person name="Lucas S."/>
            <person name="Copeland A."/>
            <person name="Lapidus A."/>
            <person name="Cheng J.-F."/>
            <person name="Bruce D."/>
            <person name="Goodwin L."/>
            <person name="Pitluck S."/>
            <person name="Teshima H."/>
            <person name="Davenport K."/>
            <person name="Detter J.C."/>
            <person name="Han C."/>
            <person name="Tapia R."/>
            <person name="Land M."/>
            <person name="Hauser L."/>
            <person name="Jeffries C."/>
            <person name="Kyrpides N."/>
            <person name="Ivanova N."/>
            <person name="Ovchinnikova G."/>
            <person name="Brun Y.V."/>
            <person name="Woyke T."/>
        </authorList>
    </citation>
    <scope>NUCLEOTIDE SEQUENCE [LARGE SCALE GENOMIC DNA]</scope>
    <source>
        <strain evidence="7">ATCC 15261 / DSM 4724 / KCTC 12464 / NCIMB 9791 / VKM B-1370 / CB 48</strain>
    </source>
</reference>
<dbReference type="PANTHER" id="PTHR30126">
    <property type="entry name" value="HTH-TYPE TRANSCRIPTIONAL REGULATOR"/>
    <property type="match status" value="1"/>
</dbReference>
<dbReference type="eggNOG" id="COG0583">
    <property type="taxonomic scope" value="Bacteria"/>
</dbReference>
<dbReference type="SUPFAM" id="SSF46785">
    <property type="entry name" value="Winged helix' DNA-binding domain"/>
    <property type="match status" value="2"/>
</dbReference>
<keyword evidence="7" id="KW-1185">Reference proteome</keyword>
<dbReference type="InterPro" id="IPR036390">
    <property type="entry name" value="WH_DNA-bd_sf"/>
</dbReference>
<organism evidence="6 7">
    <name type="scientific">Asticcacaulis excentricus (strain ATCC 15261 / DSM 4724 / KCTC 12464 / NCIMB 9791 / VKM B-1370 / CB 48)</name>
    <dbReference type="NCBI Taxonomy" id="573065"/>
    <lineage>
        <taxon>Bacteria</taxon>
        <taxon>Pseudomonadati</taxon>
        <taxon>Pseudomonadota</taxon>
        <taxon>Alphaproteobacteria</taxon>
        <taxon>Caulobacterales</taxon>
        <taxon>Caulobacteraceae</taxon>
        <taxon>Asticcacaulis</taxon>
    </lineage>
</organism>
<keyword evidence="4" id="KW-0804">Transcription</keyword>
<evidence type="ECO:0000259" key="5">
    <source>
        <dbReference type="PROSITE" id="PS50931"/>
    </source>
</evidence>
<gene>
    <name evidence="6" type="ordered locus">Astex_2405</name>
</gene>
<dbReference type="RefSeq" id="WP_013479884.1">
    <property type="nucleotide sequence ID" value="NC_014817.1"/>
</dbReference>
<dbReference type="Gene3D" id="3.40.190.10">
    <property type="entry name" value="Periplasmic binding protein-like II"/>
    <property type="match status" value="2"/>
</dbReference>
<dbReference type="SUPFAM" id="SSF53850">
    <property type="entry name" value="Periplasmic binding protein-like II"/>
    <property type="match status" value="1"/>
</dbReference>
<dbReference type="KEGG" id="aex:Astex_2405"/>
<evidence type="ECO:0000313" key="6">
    <source>
        <dbReference type="EMBL" id="ADU14057.1"/>
    </source>
</evidence>
<keyword evidence="3" id="KW-0238">DNA-binding</keyword>
<accession>E8RUG9</accession>
<protein>
    <submittedName>
        <fullName evidence="6">Transcriptional regulator, LysR family</fullName>
    </submittedName>
</protein>
<dbReference type="OrthoDB" id="9814165at2"/>
<evidence type="ECO:0000256" key="2">
    <source>
        <dbReference type="ARBA" id="ARBA00023015"/>
    </source>
</evidence>
<evidence type="ECO:0000256" key="1">
    <source>
        <dbReference type="ARBA" id="ARBA00009437"/>
    </source>
</evidence>
<comment type="similarity">
    <text evidence="1">Belongs to the LysR transcriptional regulatory family.</text>
</comment>
<proteinExistence type="inferred from homology"/>
<keyword evidence="2" id="KW-0805">Transcription regulation</keyword>
<dbReference type="GO" id="GO:0000976">
    <property type="term" value="F:transcription cis-regulatory region binding"/>
    <property type="evidence" value="ECO:0007669"/>
    <property type="project" value="TreeGrafter"/>
</dbReference>
<evidence type="ECO:0000313" key="7">
    <source>
        <dbReference type="Proteomes" id="UP000001492"/>
    </source>
</evidence>
<dbReference type="PANTHER" id="PTHR30126:SF98">
    <property type="entry name" value="HTH-TYPE TRANSCRIPTIONAL ACTIVATOR BAUR"/>
    <property type="match status" value="1"/>
</dbReference>
<dbReference type="Gene3D" id="1.10.10.10">
    <property type="entry name" value="Winged helix-like DNA-binding domain superfamily/Winged helix DNA-binding domain"/>
    <property type="match status" value="2"/>
</dbReference>
<evidence type="ECO:0000256" key="4">
    <source>
        <dbReference type="ARBA" id="ARBA00023163"/>
    </source>
</evidence>
<sequence>MSDPSTFNLRHLEAAAEVARLGAISRASAAVNLSQPTLTQGIAKLELQIGHRLFNRESGGCTPTSAGQLFIPRVNRALTRIEECCSHIRKVGRLSPISFPQRHISSTQLRAFLFVERFGSFSEAARQLSLSQPAIHRATRELELVLGVSLLVRVGQYLRPTASGERLGRDVRLALAELRAGLDDIASLSSVHSGRLTIGTLPLARAALLPQALSRFYAVAPGAEIVVLEGPYLEHLSALQGGEIDVIIGALRSTEALSDIRQVSLFEDDLYIVGRKGHPLDGQPVVDNALSSYPWVIGAPGAPMRLYWERLFQNTPRPTQTVQCSSVLTTRGLLLAGDWLALMSADQFRIEQAAGLLQPLSGRLPGSRRDIGITMRRDWLPSSLQAAFLETLKEVATERRSGSADQSRLEGVI</sequence>
<dbReference type="Pfam" id="PF00126">
    <property type="entry name" value="HTH_1"/>
    <property type="match status" value="2"/>
</dbReference>
<feature type="domain" description="HTH lysR-type" evidence="5">
    <location>
        <begin position="7"/>
        <end position="64"/>
    </location>
</feature>
<evidence type="ECO:0000256" key="3">
    <source>
        <dbReference type="ARBA" id="ARBA00023125"/>
    </source>
</evidence>
<dbReference type="EMBL" id="CP002396">
    <property type="protein sequence ID" value="ADU14057.1"/>
    <property type="molecule type" value="Genomic_DNA"/>
</dbReference>